<keyword evidence="3" id="KW-1185">Reference proteome</keyword>
<dbReference type="RefSeq" id="WP_152766005.1">
    <property type="nucleotide sequence ID" value="NZ_WHNP01000051.1"/>
</dbReference>
<dbReference type="AlphaFoldDB" id="A0A7X1TJR1"/>
<organism evidence="2 3">
    <name type="scientific">Paraburkholderia franconis</name>
    <dbReference type="NCBI Taxonomy" id="2654983"/>
    <lineage>
        <taxon>Bacteria</taxon>
        <taxon>Pseudomonadati</taxon>
        <taxon>Pseudomonadota</taxon>
        <taxon>Betaproteobacteria</taxon>
        <taxon>Burkholderiales</taxon>
        <taxon>Burkholderiaceae</taxon>
        <taxon>Paraburkholderia</taxon>
    </lineage>
</organism>
<proteinExistence type="predicted"/>
<evidence type="ECO:0000313" key="2">
    <source>
        <dbReference type="EMBL" id="MPW21825.1"/>
    </source>
</evidence>
<feature type="compositionally biased region" description="Basic and acidic residues" evidence="1">
    <location>
        <begin position="49"/>
        <end position="68"/>
    </location>
</feature>
<feature type="region of interest" description="Disordered" evidence="1">
    <location>
        <begin position="33"/>
        <end position="90"/>
    </location>
</feature>
<sequence>MNTDALRASTACMARDHGADVRAGMGHAGCMSAGDMTSKGTSNTNGHVSADRDKGRDRASDRVSERAQTHIGHHFNRGKHTAMGRTDTHT</sequence>
<protein>
    <submittedName>
        <fullName evidence="2">Uncharacterized protein</fullName>
    </submittedName>
</protein>
<name>A0A7X1TJR1_9BURK</name>
<dbReference type="EMBL" id="WHNP01000051">
    <property type="protein sequence ID" value="MPW21825.1"/>
    <property type="molecule type" value="Genomic_DNA"/>
</dbReference>
<evidence type="ECO:0000256" key="1">
    <source>
        <dbReference type="SAM" id="MobiDB-lite"/>
    </source>
</evidence>
<feature type="compositionally biased region" description="Basic residues" evidence="1">
    <location>
        <begin position="71"/>
        <end position="82"/>
    </location>
</feature>
<dbReference type="Proteomes" id="UP000484381">
    <property type="component" value="Unassembled WGS sequence"/>
</dbReference>
<accession>A0A7X1TJR1</accession>
<comment type="caution">
    <text evidence="2">The sequence shown here is derived from an EMBL/GenBank/DDBJ whole genome shotgun (WGS) entry which is preliminary data.</text>
</comment>
<gene>
    <name evidence="2" type="ORF">GCT13_34375</name>
</gene>
<reference evidence="2 3" key="1">
    <citation type="submission" date="2019-10" db="EMBL/GenBank/DDBJ databases">
        <title>Paraburkholderia sp. isolated from nodules of Mimosa pudica from Brazilian Atlantic Forest soils.</title>
        <authorList>
            <person name="Paulitsch F."/>
            <person name="Hungria M."/>
            <person name="Dall'Agnol R."/>
        </authorList>
    </citation>
    <scope>NUCLEOTIDE SEQUENCE [LARGE SCALE GENOMIC DNA]</scope>
    <source>
        <strain evidence="2 3">CNPSo 3157</strain>
    </source>
</reference>
<feature type="compositionally biased region" description="Polar residues" evidence="1">
    <location>
        <begin position="38"/>
        <end position="47"/>
    </location>
</feature>
<evidence type="ECO:0000313" key="3">
    <source>
        <dbReference type="Proteomes" id="UP000484381"/>
    </source>
</evidence>